<evidence type="ECO:0000313" key="1">
    <source>
        <dbReference type="EMBL" id="OPJ69583.1"/>
    </source>
</evidence>
<accession>A0A1V4JBG0</accession>
<comment type="caution">
    <text evidence="1">The sequence shown here is derived from an EMBL/GenBank/DDBJ whole genome shotgun (WGS) entry which is preliminary data.</text>
</comment>
<keyword evidence="2" id="KW-1185">Reference proteome</keyword>
<dbReference type="AlphaFoldDB" id="A0A1V4JBG0"/>
<gene>
    <name evidence="1" type="ORF">AV530_012599</name>
</gene>
<protein>
    <submittedName>
        <fullName evidence="1">Uncharacterized protein</fullName>
    </submittedName>
</protein>
<evidence type="ECO:0000313" key="2">
    <source>
        <dbReference type="Proteomes" id="UP000190648"/>
    </source>
</evidence>
<dbReference type="Proteomes" id="UP000190648">
    <property type="component" value="Unassembled WGS sequence"/>
</dbReference>
<dbReference type="EMBL" id="LSYS01008075">
    <property type="protein sequence ID" value="OPJ69583.1"/>
    <property type="molecule type" value="Genomic_DNA"/>
</dbReference>
<organism evidence="1 2">
    <name type="scientific">Patagioenas fasciata monilis</name>
    <dbReference type="NCBI Taxonomy" id="372326"/>
    <lineage>
        <taxon>Eukaryota</taxon>
        <taxon>Metazoa</taxon>
        <taxon>Chordata</taxon>
        <taxon>Craniata</taxon>
        <taxon>Vertebrata</taxon>
        <taxon>Euteleostomi</taxon>
        <taxon>Archelosauria</taxon>
        <taxon>Archosauria</taxon>
        <taxon>Dinosauria</taxon>
        <taxon>Saurischia</taxon>
        <taxon>Theropoda</taxon>
        <taxon>Coelurosauria</taxon>
        <taxon>Aves</taxon>
        <taxon>Neognathae</taxon>
        <taxon>Neoaves</taxon>
        <taxon>Columbimorphae</taxon>
        <taxon>Columbiformes</taxon>
        <taxon>Columbidae</taxon>
        <taxon>Patagioenas</taxon>
    </lineage>
</organism>
<reference evidence="1 2" key="1">
    <citation type="submission" date="2016-02" db="EMBL/GenBank/DDBJ databases">
        <title>Band-tailed pigeon sequencing and assembly.</title>
        <authorList>
            <person name="Soares A.E."/>
            <person name="Novak B.J."/>
            <person name="Rice E.S."/>
            <person name="O'Connell B."/>
            <person name="Chang D."/>
            <person name="Weber S."/>
            <person name="Shapiro B."/>
        </authorList>
    </citation>
    <scope>NUCLEOTIDE SEQUENCE [LARGE SCALE GENOMIC DNA]</scope>
    <source>
        <strain evidence="1">BTP2013</strain>
        <tissue evidence="1">Blood</tissue>
    </source>
</reference>
<name>A0A1V4JBG0_PATFA</name>
<proteinExistence type="predicted"/>
<sequence>MINNLARALLQHLAWQAKMQQHPKYFFYDAKTYEIYLPSGKKLNTMYDITKHSIENMSKIHFRRQVPGDLPRVTPHLLAE</sequence>